<name>A0A2N5N8C1_9BACL</name>
<dbReference type="SUPFAM" id="SSF101478">
    <property type="entry name" value="ADP-ribosylglycohydrolase"/>
    <property type="match status" value="1"/>
</dbReference>
<dbReference type="Pfam" id="PF03747">
    <property type="entry name" value="ADP_ribosyl_GH"/>
    <property type="match status" value="1"/>
</dbReference>
<dbReference type="Gene3D" id="2.60.120.560">
    <property type="entry name" value="Exo-inulinase, domain 1"/>
    <property type="match status" value="1"/>
</dbReference>
<dbReference type="InterPro" id="IPR036705">
    <property type="entry name" value="Ribosyl_crysJ1_sf"/>
</dbReference>
<evidence type="ECO:0000313" key="2">
    <source>
        <dbReference type="Proteomes" id="UP000234789"/>
    </source>
</evidence>
<dbReference type="AlphaFoldDB" id="A0A2N5N8C1"/>
<keyword evidence="2" id="KW-1185">Reference proteome</keyword>
<comment type="caution">
    <text evidence="1">The sequence shown here is derived from an EMBL/GenBank/DDBJ whole genome shotgun (WGS) entry which is preliminary data.</text>
</comment>
<sequence length="708" mass="77526">MIPNRYLETVYASFIGMNVGIRLGAPIEPVAWTYERIRDVYGDIRGYVKPYRTFAADDDANGPVFFIRALYDDAKGRELTAEDVGRAWLNYAREGIGMFWWGGEDISTEHRAYVNLSKGMAAPASGSIETNGLEMAEQIGGQIFIDSWGLLFPGDPERAADYAEKAASVSHDGNGLYGARFMAAAIAAAFGAASIADIVAAGLRQIPAESTYARVVHAVLDFHRDHPDDWAACRQHLEDRWGYDKYGGVCHIIPNAGVCALALLYGGGDFARTVEIASMCGWDTDCNAGNVGSILGAFAGLDGIPAHYRAPINDFIVASSVSGYLNVVDFPTFAKELALLGYRLNGEEAPQQLADSFRPGDVQFDFGLPGSTHGFRTSNPFKTPVVRHSVRQALQPGGGSLEIVFDRLVAGDRSHIYWKPFYRREEFNDEKYKPTFAPLAVSGQTASASVYVDQWEGEPIILTPYVRNSATKEELLLEPRPLENGAWNELSFVLPDTDGALIDEIGWVLESPSPLTDRALGSLFIGRFGVAGAAAYEIDFAKQAKEFGSITPFAHHRGEWRLEGGRMIGRAQSDAASFSGNYYERDLSVEATVQPLEGTSHLLAVRAQGVKRHYLAGFDGPNTVSFIKQDFGTSRLITAKFDWELGREYRMRLVAEQDAFKLEIDGKTVLECRDDSFGYGMFGFACLDGGERAISRVSVRTGSAKGRP</sequence>
<organism evidence="1 2">
    <name type="scientific">Paenibacillus pasadenensis</name>
    <dbReference type="NCBI Taxonomy" id="217090"/>
    <lineage>
        <taxon>Bacteria</taxon>
        <taxon>Bacillati</taxon>
        <taxon>Bacillota</taxon>
        <taxon>Bacilli</taxon>
        <taxon>Bacillales</taxon>
        <taxon>Paenibacillaceae</taxon>
        <taxon>Paenibacillus</taxon>
    </lineage>
</organism>
<accession>A0A2N5N8C1</accession>
<protein>
    <submittedName>
        <fullName evidence="1">Large exoproteins involved in heme utilization or adhesion</fullName>
    </submittedName>
</protein>
<gene>
    <name evidence="1" type="ORF">B8V81_0802</name>
</gene>
<dbReference type="InterPro" id="IPR005502">
    <property type="entry name" value="Ribosyl_crysJ1"/>
</dbReference>
<dbReference type="Gene3D" id="1.10.4080.10">
    <property type="entry name" value="ADP-ribosylation/Crystallin J1"/>
    <property type="match status" value="1"/>
</dbReference>
<dbReference type="Proteomes" id="UP000234789">
    <property type="component" value="Unassembled WGS sequence"/>
</dbReference>
<proteinExistence type="predicted"/>
<reference evidence="1 2" key="1">
    <citation type="submission" date="2017-05" db="EMBL/GenBank/DDBJ databases">
        <title>Functional genome analysis of Paenibacillus pasadenensis strain R16: insights on endophytic life style and antifungal activity.</title>
        <authorList>
            <person name="Passera A."/>
            <person name="Marcolungo L."/>
            <person name="Casati P."/>
            <person name="Brasca M."/>
            <person name="Quaglino F."/>
            <person name="Delledonne M."/>
        </authorList>
    </citation>
    <scope>NUCLEOTIDE SEQUENCE [LARGE SCALE GENOMIC DNA]</scope>
    <source>
        <strain evidence="1 2">R16</strain>
    </source>
</reference>
<dbReference type="RefSeq" id="WP_101807786.1">
    <property type="nucleotide sequence ID" value="NZ_NFEZ01000003.1"/>
</dbReference>
<evidence type="ECO:0000313" key="1">
    <source>
        <dbReference type="EMBL" id="PLT46578.1"/>
    </source>
</evidence>
<dbReference type="EMBL" id="NFEZ01000003">
    <property type="protein sequence ID" value="PLT46578.1"/>
    <property type="molecule type" value="Genomic_DNA"/>
</dbReference>